<sequence length="189" mass="20687">MTAMNTQVLGLPRGRALTRDDLDLMPDDGHRYELIDGVLIVSPAPILRHQRAVMRLSVAIYDACPDTAEVLPAPFDVVLANDTVIQPDVLVARNANLTERDLPGPPLLAIEVLSPSTRGIDLLLKKERLARAGCPHYWTVDPAVPSITAWELRDDEYTRSAEVTGDDEFTVTDPFPISLVPAALVATTR</sequence>
<dbReference type="PANTHER" id="PTHR34107">
    <property type="entry name" value="SLL0198 PROTEIN-RELATED"/>
    <property type="match status" value="1"/>
</dbReference>
<dbReference type="Gene3D" id="3.90.1570.10">
    <property type="entry name" value="tt1808, chain A"/>
    <property type="match status" value="1"/>
</dbReference>
<dbReference type="CDD" id="cd06260">
    <property type="entry name" value="DUF820-like"/>
    <property type="match status" value="1"/>
</dbReference>
<dbReference type="SUPFAM" id="SSF52980">
    <property type="entry name" value="Restriction endonuclease-like"/>
    <property type="match status" value="1"/>
</dbReference>
<feature type="domain" description="Putative restriction endonuclease" evidence="1">
    <location>
        <begin position="21"/>
        <end position="179"/>
    </location>
</feature>
<dbReference type="STRING" id="1073574.GOARA_021_01200"/>
<dbReference type="AlphaFoldDB" id="G7GZ58"/>
<keyword evidence="3" id="KW-1185">Reference proteome</keyword>
<dbReference type="InterPro" id="IPR008538">
    <property type="entry name" value="Uma2"/>
</dbReference>
<protein>
    <recommendedName>
        <fullName evidence="1">Putative restriction endonuclease domain-containing protein</fullName>
    </recommendedName>
</protein>
<gene>
    <name evidence="2" type="ORF">GOARA_021_01200</name>
</gene>
<dbReference type="EMBL" id="BAEE01000021">
    <property type="protein sequence ID" value="GAB08883.1"/>
    <property type="molecule type" value="Genomic_DNA"/>
</dbReference>
<comment type="caution">
    <text evidence="2">The sequence shown here is derived from an EMBL/GenBank/DDBJ whole genome shotgun (WGS) entry which is preliminary data.</text>
</comment>
<organism evidence="2 3">
    <name type="scientific">Gordonia araii NBRC 100433</name>
    <dbReference type="NCBI Taxonomy" id="1073574"/>
    <lineage>
        <taxon>Bacteria</taxon>
        <taxon>Bacillati</taxon>
        <taxon>Actinomycetota</taxon>
        <taxon>Actinomycetes</taxon>
        <taxon>Mycobacteriales</taxon>
        <taxon>Gordoniaceae</taxon>
        <taxon>Gordonia</taxon>
    </lineage>
</organism>
<evidence type="ECO:0000313" key="3">
    <source>
        <dbReference type="Proteomes" id="UP000035088"/>
    </source>
</evidence>
<evidence type="ECO:0000313" key="2">
    <source>
        <dbReference type="EMBL" id="GAB08883.1"/>
    </source>
</evidence>
<name>G7GZ58_9ACTN</name>
<dbReference type="RefSeq" id="WP_007320960.1">
    <property type="nucleotide sequence ID" value="NZ_BAEE01000021.1"/>
</dbReference>
<reference evidence="2 3" key="1">
    <citation type="submission" date="2011-11" db="EMBL/GenBank/DDBJ databases">
        <title>Whole genome shotgun sequence of Gordonia araii NBRC 100433.</title>
        <authorList>
            <person name="Yoshida Y."/>
            <person name="Hosoyama A."/>
            <person name="Tsuchikane K."/>
            <person name="Katsumata H."/>
            <person name="Yamazaki S."/>
            <person name="Fujita N."/>
        </authorList>
    </citation>
    <scope>NUCLEOTIDE SEQUENCE [LARGE SCALE GENOMIC DNA]</scope>
    <source>
        <strain evidence="2 3">NBRC 100433</strain>
    </source>
</reference>
<proteinExistence type="predicted"/>
<evidence type="ECO:0000259" key="1">
    <source>
        <dbReference type="Pfam" id="PF05685"/>
    </source>
</evidence>
<dbReference type="InterPro" id="IPR012296">
    <property type="entry name" value="Nuclease_put_TT1808"/>
</dbReference>
<dbReference type="OrthoDB" id="9799703at2"/>
<dbReference type="InterPro" id="IPR011335">
    <property type="entry name" value="Restrct_endonuc-II-like"/>
</dbReference>
<dbReference type="PANTHER" id="PTHR34107:SF4">
    <property type="entry name" value="SLL1222 PROTEIN"/>
    <property type="match status" value="1"/>
</dbReference>
<dbReference type="Pfam" id="PF05685">
    <property type="entry name" value="Uma2"/>
    <property type="match status" value="1"/>
</dbReference>
<dbReference type="Proteomes" id="UP000035088">
    <property type="component" value="Unassembled WGS sequence"/>
</dbReference>
<accession>G7GZ58</accession>